<evidence type="ECO:0000256" key="6">
    <source>
        <dbReference type="ARBA" id="ARBA00022918"/>
    </source>
</evidence>
<evidence type="ECO:0000256" key="7">
    <source>
        <dbReference type="SAM" id="MobiDB-lite"/>
    </source>
</evidence>
<keyword evidence="2" id="KW-0548">Nucleotidyltransferase</keyword>
<evidence type="ECO:0000256" key="1">
    <source>
        <dbReference type="ARBA" id="ARBA00022679"/>
    </source>
</evidence>
<dbReference type="GO" id="GO:0016787">
    <property type="term" value="F:hydrolase activity"/>
    <property type="evidence" value="ECO:0007669"/>
    <property type="project" value="UniProtKB-KW"/>
</dbReference>
<evidence type="ECO:0000256" key="4">
    <source>
        <dbReference type="ARBA" id="ARBA00022759"/>
    </source>
</evidence>
<dbReference type="Pfam" id="PF17917">
    <property type="entry name" value="RT_RNaseH"/>
    <property type="match status" value="1"/>
</dbReference>
<keyword evidence="3" id="KW-0540">Nuclease</keyword>
<feature type="compositionally biased region" description="Polar residues" evidence="7">
    <location>
        <begin position="46"/>
        <end position="55"/>
    </location>
</feature>
<keyword evidence="10" id="KW-1185">Reference proteome</keyword>
<evidence type="ECO:0000256" key="5">
    <source>
        <dbReference type="ARBA" id="ARBA00022801"/>
    </source>
</evidence>
<protein>
    <recommendedName>
        <fullName evidence="8">Reverse transcriptase RNase H-like domain-containing protein</fullName>
    </recommendedName>
</protein>
<keyword evidence="5" id="KW-0378">Hydrolase</keyword>
<dbReference type="AlphaFoldDB" id="A0A176WA24"/>
<gene>
    <name evidence="9" type="ORF">AXG93_669s1080</name>
</gene>
<accession>A0A176WA24</accession>
<keyword evidence="1" id="KW-0808">Transferase</keyword>
<name>A0A176WA24_MARPO</name>
<evidence type="ECO:0000313" key="10">
    <source>
        <dbReference type="Proteomes" id="UP000077202"/>
    </source>
</evidence>
<comment type="caution">
    <text evidence="9">The sequence shown here is derived from an EMBL/GenBank/DDBJ whole genome shotgun (WGS) entry which is preliminary data.</text>
</comment>
<keyword evidence="4" id="KW-0255">Endonuclease</keyword>
<feature type="region of interest" description="Disordered" evidence="7">
    <location>
        <begin position="43"/>
        <end position="64"/>
    </location>
</feature>
<evidence type="ECO:0000259" key="8">
    <source>
        <dbReference type="Pfam" id="PF17917"/>
    </source>
</evidence>
<feature type="domain" description="Reverse transcriptase RNase H-like" evidence="8">
    <location>
        <begin position="128"/>
        <end position="163"/>
    </location>
</feature>
<keyword evidence="6" id="KW-0695">RNA-directed DNA polymerase</keyword>
<dbReference type="GO" id="GO:0004519">
    <property type="term" value="F:endonuclease activity"/>
    <property type="evidence" value="ECO:0007669"/>
    <property type="project" value="UniProtKB-KW"/>
</dbReference>
<proteinExistence type="predicted"/>
<dbReference type="InterPro" id="IPR041373">
    <property type="entry name" value="RT_RNaseH"/>
</dbReference>
<evidence type="ECO:0000256" key="3">
    <source>
        <dbReference type="ARBA" id="ARBA00022722"/>
    </source>
</evidence>
<organism evidence="9 10">
    <name type="scientific">Marchantia polymorpha subsp. ruderalis</name>
    <dbReference type="NCBI Taxonomy" id="1480154"/>
    <lineage>
        <taxon>Eukaryota</taxon>
        <taxon>Viridiplantae</taxon>
        <taxon>Streptophyta</taxon>
        <taxon>Embryophyta</taxon>
        <taxon>Marchantiophyta</taxon>
        <taxon>Marchantiopsida</taxon>
        <taxon>Marchantiidae</taxon>
        <taxon>Marchantiales</taxon>
        <taxon>Marchantiaceae</taxon>
        <taxon>Marchantia</taxon>
    </lineage>
</organism>
<dbReference type="GO" id="GO:0003964">
    <property type="term" value="F:RNA-directed DNA polymerase activity"/>
    <property type="evidence" value="ECO:0007669"/>
    <property type="project" value="UniProtKB-KW"/>
</dbReference>
<dbReference type="Proteomes" id="UP000077202">
    <property type="component" value="Unassembled WGS sequence"/>
</dbReference>
<reference evidence="9" key="1">
    <citation type="submission" date="2016-03" db="EMBL/GenBank/DDBJ databases">
        <title>Mechanisms controlling the formation of the plant cell surface in tip-growing cells are functionally conserved among land plants.</title>
        <authorList>
            <person name="Honkanen S."/>
            <person name="Jones V.A."/>
            <person name="Morieri G."/>
            <person name="Champion C."/>
            <person name="Hetherington A.J."/>
            <person name="Kelly S."/>
            <person name="Saint-Marcoux D."/>
            <person name="Proust H."/>
            <person name="Prescott H."/>
            <person name="Dolan L."/>
        </authorList>
    </citation>
    <scope>NUCLEOTIDE SEQUENCE [LARGE SCALE GENOMIC DNA]</scope>
    <source>
        <tissue evidence="9">Whole gametophyte</tissue>
    </source>
</reference>
<sequence length="252" mass="28587">MALPTFVSFFASHAYKDGGPRLVWDTRMQQLMKPNANERKRAMEFSTDTTKTPSETMAGDDRRDIRHPWSSLDVTRGHVRVAVQTVGVVFQVKVGPKEGTENHTDSLEEGGLGVQQVKLKAIAQIPRPTDFTLVTDHQPIKSLMESNKLTRKLAQWALIFQEYNSQVMHRTGFANLDVDILSWNLCTSQEYDIGARWHDGQSSDLEIEDGATNQHDIHDDALALEFLRTSMVQAQWVSRSEIVFSNEQRDTD</sequence>
<dbReference type="EMBL" id="LVLJ01001379">
    <property type="protein sequence ID" value="OAE29960.1"/>
    <property type="molecule type" value="Genomic_DNA"/>
</dbReference>
<evidence type="ECO:0000256" key="2">
    <source>
        <dbReference type="ARBA" id="ARBA00022695"/>
    </source>
</evidence>
<evidence type="ECO:0000313" key="9">
    <source>
        <dbReference type="EMBL" id="OAE29960.1"/>
    </source>
</evidence>